<dbReference type="RefSeq" id="WP_089805567.1">
    <property type="nucleotide sequence ID" value="NZ_FOYT01000001.1"/>
</dbReference>
<dbReference type="Pfam" id="PF04233">
    <property type="entry name" value="Phage_Mu_F"/>
    <property type="match status" value="1"/>
</dbReference>
<gene>
    <name evidence="2" type="ORF">SAMN04487947_1233</name>
</gene>
<dbReference type="Proteomes" id="UP000198531">
    <property type="component" value="Unassembled WGS sequence"/>
</dbReference>
<evidence type="ECO:0000313" key="2">
    <source>
        <dbReference type="EMBL" id="SFR42175.1"/>
    </source>
</evidence>
<name>A0A1I6GJ02_9EURY</name>
<protein>
    <submittedName>
        <fullName evidence="2">Phage putative head morphogenesis protein, SPP1 gp7 family</fullName>
    </submittedName>
</protein>
<dbReference type="EMBL" id="FOYT01000001">
    <property type="protein sequence ID" value="SFR42175.1"/>
    <property type="molecule type" value="Genomic_DNA"/>
</dbReference>
<reference evidence="3" key="1">
    <citation type="submission" date="2016-10" db="EMBL/GenBank/DDBJ databases">
        <authorList>
            <person name="Varghese N."/>
            <person name="Submissions S."/>
        </authorList>
    </citation>
    <scope>NUCLEOTIDE SEQUENCE [LARGE SCALE GENOMIC DNA]</scope>
    <source>
        <strain evidence="3">CGMCC 1.7736</strain>
    </source>
</reference>
<dbReference type="AlphaFoldDB" id="A0A1I6GJ02"/>
<organism evidence="2 3">
    <name type="scientific">Halogeometricum rufum</name>
    <dbReference type="NCBI Taxonomy" id="553469"/>
    <lineage>
        <taxon>Archaea</taxon>
        <taxon>Methanobacteriati</taxon>
        <taxon>Methanobacteriota</taxon>
        <taxon>Stenosarchaea group</taxon>
        <taxon>Halobacteria</taxon>
        <taxon>Halobacteriales</taxon>
        <taxon>Haloferacaceae</taxon>
        <taxon>Halogeometricum</taxon>
    </lineage>
</organism>
<sequence>MADPTGTRALRQDFVREIRRRFGRLRGLIRRTVGYEHDAFGLTANDSEPTERYDFPTRQEMVRQFERDLQQWINDMILERVPQGTLASGGHWTGGYVKAAYKQGWSGAAGRLRQQGVDVPDREFDELGNLPIPTRQLRELYRRAFENLRGITREMAQPLRRELTKGLAQGQNPRKIADRITKEVRTIQRTRAETLARTEVINSYSTASLDRYEDAGVETVSHGEWSTAGDSRVCPICKRLDGREFSISEMRTGTFQITADELGDDEPDSLAGAYRLQPPCHPNGRCAILPVVG</sequence>
<evidence type="ECO:0000259" key="1">
    <source>
        <dbReference type="Pfam" id="PF04233"/>
    </source>
</evidence>
<feature type="domain" description="Phage head morphogenesis" evidence="1">
    <location>
        <begin position="159"/>
        <end position="288"/>
    </location>
</feature>
<dbReference type="NCBIfam" id="TIGR01641">
    <property type="entry name" value="phageSPP1_gp7"/>
    <property type="match status" value="1"/>
</dbReference>
<proteinExistence type="predicted"/>
<dbReference type="InterPro" id="IPR006528">
    <property type="entry name" value="Phage_head_morphogenesis_dom"/>
</dbReference>
<accession>A0A1I6GJ02</accession>
<evidence type="ECO:0000313" key="3">
    <source>
        <dbReference type="Proteomes" id="UP000198531"/>
    </source>
</evidence>
<dbReference type="STRING" id="553469.SAMN04487947_1233"/>
<dbReference type="OrthoDB" id="326150at2157"/>
<keyword evidence="3" id="KW-1185">Reference proteome</keyword>